<feature type="compositionally biased region" description="Low complexity" evidence="1">
    <location>
        <begin position="56"/>
        <end position="75"/>
    </location>
</feature>
<feature type="region of interest" description="Disordered" evidence="1">
    <location>
        <begin position="1"/>
        <end position="89"/>
    </location>
</feature>
<organism evidence="2 3">
    <name type="scientific">Rhizoclosmatium globosum</name>
    <dbReference type="NCBI Taxonomy" id="329046"/>
    <lineage>
        <taxon>Eukaryota</taxon>
        <taxon>Fungi</taxon>
        <taxon>Fungi incertae sedis</taxon>
        <taxon>Chytridiomycota</taxon>
        <taxon>Chytridiomycota incertae sedis</taxon>
        <taxon>Chytridiomycetes</taxon>
        <taxon>Chytridiales</taxon>
        <taxon>Chytriomycetaceae</taxon>
        <taxon>Rhizoclosmatium</taxon>
    </lineage>
</organism>
<dbReference type="AlphaFoldDB" id="A0A1Y2BVY8"/>
<proteinExistence type="predicted"/>
<feature type="compositionally biased region" description="Low complexity" evidence="1">
    <location>
        <begin position="1"/>
        <end position="15"/>
    </location>
</feature>
<name>A0A1Y2BVY8_9FUNG</name>
<evidence type="ECO:0000256" key="1">
    <source>
        <dbReference type="SAM" id="MobiDB-lite"/>
    </source>
</evidence>
<sequence length="169" mass="18148">MNTPLTPAPQQTASPAPSPSGHSLGSSIVESVASESSDSSATQAQVAAPRTPFGRLLSSLTLKKDSSTTSNSNSTITPAQPLRSLAQPSAEQTLSRLQRPKSIFLHPLQCLIFHQSPTLHRRHCHLPPPIQLLQSLPLPQKHSQTSAVQPRFQLFGLAASKSNPRISRK</sequence>
<feature type="compositionally biased region" description="Low complexity" evidence="1">
    <location>
        <begin position="26"/>
        <end position="41"/>
    </location>
</feature>
<evidence type="ECO:0000313" key="2">
    <source>
        <dbReference type="EMBL" id="ORY38916.1"/>
    </source>
</evidence>
<keyword evidence="3" id="KW-1185">Reference proteome</keyword>
<protein>
    <submittedName>
        <fullName evidence="2">Uncharacterized protein</fullName>
    </submittedName>
</protein>
<dbReference type="Proteomes" id="UP000193642">
    <property type="component" value="Unassembled WGS sequence"/>
</dbReference>
<comment type="caution">
    <text evidence="2">The sequence shown here is derived from an EMBL/GenBank/DDBJ whole genome shotgun (WGS) entry which is preliminary data.</text>
</comment>
<evidence type="ECO:0000313" key="3">
    <source>
        <dbReference type="Proteomes" id="UP000193642"/>
    </source>
</evidence>
<accession>A0A1Y2BVY8</accession>
<gene>
    <name evidence="2" type="ORF">BCR33DRAFT_424082</name>
</gene>
<reference evidence="2 3" key="1">
    <citation type="submission" date="2016-07" db="EMBL/GenBank/DDBJ databases">
        <title>Pervasive Adenine N6-methylation of Active Genes in Fungi.</title>
        <authorList>
            <consortium name="DOE Joint Genome Institute"/>
            <person name="Mondo S.J."/>
            <person name="Dannebaum R.O."/>
            <person name="Kuo R.C."/>
            <person name="Labutti K."/>
            <person name="Haridas S."/>
            <person name="Kuo A."/>
            <person name="Salamov A."/>
            <person name="Ahrendt S.R."/>
            <person name="Lipzen A."/>
            <person name="Sullivan W."/>
            <person name="Andreopoulos W.B."/>
            <person name="Clum A."/>
            <person name="Lindquist E."/>
            <person name="Daum C."/>
            <person name="Ramamoorthy G.K."/>
            <person name="Gryganskyi A."/>
            <person name="Culley D."/>
            <person name="Magnuson J.K."/>
            <person name="James T.Y."/>
            <person name="O'Malley M.A."/>
            <person name="Stajich J.E."/>
            <person name="Spatafora J.W."/>
            <person name="Visel A."/>
            <person name="Grigoriev I.V."/>
        </authorList>
    </citation>
    <scope>NUCLEOTIDE SEQUENCE [LARGE SCALE GENOMIC DNA]</scope>
    <source>
        <strain evidence="2 3">JEL800</strain>
    </source>
</reference>
<dbReference type="EMBL" id="MCGO01000042">
    <property type="protein sequence ID" value="ORY38916.1"/>
    <property type="molecule type" value="Genomic_DNA"/>
</dbReference>